<sequence length="112" mass="13667">METSKVINKFQDLLKELNFETISKLDEKDYEKFILEFFVKINRLKFQGLEVSSTLKGIIDKVYYDFSTHFDKSPLYEERIQDIFMELTGFCPPPKFWNTPFEEYMRRKWKIL</sequence>
<evidence type="ECO:0000313" key="2">
    <source>
        <dbReference type="Proteomes" id="UP000290013"/>
    </source>
</evidence>
<organism evidence="1 2">
    <name type="scientific">Chryseobacterium taihuense</name>
    <dbReference type="NCBI Taxonomy" id="1141221"/>
    <lineage>
        <taxon>Bacteria</taxon>
        <taxon>Pseudomonadati</taxon>
        <taxon>Bacteroidota</taxon>
        <taxon>Flavobacteriia</taxon>
        <taxon>Flavobacteriales</taxon>
        <taxon>Weeksellaceae</taxon>
        <taxon>Chryseobacterium group</taxon>
        <taxon>Chryseobacterium</taxon>
    </lineage>
</organism>
<dbReference type="Proteomes" id="UP000290013">
    <property type="component" value="Chromosome"/>
</dbReference>
<gene>
    <name evidence="1" type="ORF">NCTC12078_01729</name>
</gene>
<evidence type="ECO:0000313" key="1">
    <source>
        <dbReference type="EMBL" id="VFB03713.1"/>
    </source>
</evidence>
<dbReference type="AlphaFoldDB" id="A0A4U8WC53"/>
<dbReference type="KEGG" id="ctai:NCTC12078_01729"/>
<dbReference type="EMBL" id="LR215974">
    <property type="protein sequence ID" value="VFB03713.1"/>
    <property type="molecule type" value="Genomic_DNA"/>
</dbReference>
<dbReference type="RefSeq" id="WP_130914208.1">
    <property type="nucleotide sequence ID" value="NZ_LR215974.1"/>
</dbReference>
<name>A0A4U8WC53_9FLAO</name>
<proteinExistence type="predicted"/>
<reference evidence="1 2" key="1">
    <citation type="submission" date="2019-02" db="EMBL/GenBank/DDBJ databases">
        <authorList>
            <consortium name="Pathogen Informatics"/>
        </authorList>
    </citation>
    <scope>NUCLEOTIDE SEQUENCE [LARGE SCALE GENOMIC DNA]</scope>
    <source>
        <strain evidence="1 2">3012STDY6944375</strain>
    </source>
</reference>
<protein>
    <submittedName>
        <fullName evidence="1">Uncharacterized protein</fullName>
    </submittedName>
</protein>
<accession>A0A4U8WC53</accession>